<evidence type="ECO:0000313" key="1">
    <source>
        <dbReference type="EMBL" id="CAF5214891.1"/>
    </source>
</evidence>
<evidence type="ECO:0000313" key="2">
    <source>
        <dbReference type="Proteomes" id="UP000681720"/>
    </source>
</evidence>
<name>A0A8S3JDK5_9BILA</name>
<proteinExistence type="predicted"/>
<organism evidence="1 2">
    <name type="scientific">Rotaria magnacalcarata</name>
    <dbReference type="NCBI Taxonomy" id="392030"/>
    <lineage>
        <taxon>Eukaryota</taxon>
        <taxon>Metazoa</taxon>
        <taxon>Spiralia</taxon>
        <taxon>Gnathifera</taxon>
        <taxon>Rotifera</taxon>
        <taxon>Eurotatoria</taxon>
        <taxon>Bdelloidea</taxon>
        <taxon>Philodinida</taxon>
        <taxon>Philodinidae</taxon>
        <taxon>Rotaria</taxon>
    </lineage>
</organism>
<sequence>MNDRDDFAELIGSARTVIKCPSFYFNGRIRYGTKGEKVEERLL</sequence>
<comment type="caution">
    <text evidence="1">The sequence shown here is derived from an EMBL/GenBank/DDBJ whole genome shotgun (WGS) entry which is preliminary data.</text>
</comment>
<dbReference type="AlphaFoldDB" id="A0A8S3JDK5"/>
<dbReference type="Proteomes" id="UP000681720">
    <property type="component" value="Unassembled WGS sequence"/>
</dbReference>
<dbReference type="EMBL" id="CAJOBJ010356561">
    <property type="protein sequence ID" value="CAF5214891.1"/>
    <property type="molecule type" value="Genomic_DNA"/>
</dbReference>
<feature type="non-terminal residue" evidence="1">
    <location>
        <position position="1"/>
    </location>
</feature>
<accession>A0A8S3JDK5</accession>
<gene>
    <name evidence="1" type="ORF">GIL414_LOCUS81112</name>
</gene>
<reference evidence="1" key="1">
    <citation type="submission" date="2021-02" db="EMBL/GenBank/DDBJ databases">
        <authorList>
            <person name="Nowell W R."/>
        </authorList>
    </citation>
    <scope>NUCLEOTIDE SEQUENCE</scope>
</reference>
<protein>
    <submittedName>
        <fullName evidence="1">Uncharacterized protein</fullName>
    </submittedName>
</protein>